<name>U2QNA9_9BACT</name>
<comment type="caution">
    <text evidence="2">The sequence shown here is derived from an EMBL/GenBank/DDBJ whole genome shotgun (WGS) entry which is preliminary data.</text>
</comment>
<keyword evidence="3" id="KW-1185">Reference proteome</keyword>
<dbReference type="InterPro" id="IPR025272">
    <property type="entry name" value="SocA_Panacea"/>
</dbReference>
<feature type="domain" description="Antitoxin SocA-like Panacea" evidence="1">
    <location>
        <begin position="33"/>
        <end position="126"/>
    </location>
</feature>
<accession>U2QNA9</accession>
<dbReference type="RefSeq" id="WP_021588775.1">
    <property type="nucleotide sequence ID" value="NZ_AWEY01000007.1"/>
</dbReference>
<organism evidence="2 3">
    <name type="scientific">Segatella baroniae F0067</name>
    <dbReference type="NCBI Taxonomy" id="1115809"/>
    <lineage>
        <taxon>Bacteria</taxon>
        <taxon>Pseudomonadati</taxon>
        <taxon>Bacteroidota</taxon>
        <taxon>Bacteroidia</taxon>
        <taxon>Bacteroidales</taxon>
        <taxon>Prevotellaceae</taxon>
        <taxon>Segatella</taxon>
    </lineage>
</organism>
<dbReference type="Pfam" id="PF13274">
    <property type="entry name" value="SocA_Panacea"/>
    <property type="match status" value="1"/>
</dbReference>
<reference evidence="2 3" key="1">
    <citation type="submission" date="2013-08" db="EMBL/GenBank/DDBJ databases">
        <authorList>
            <person name="Durkin A.S."/>
            <person name="Haft D.R."/>
            <person name="McCorrison J."/>
            <person name="Torralba M."/>
            <person name="Gillis M."/>
            <person name="Haft D.H."/>
            <person name="Methe B."/>
            <person name="Sutton G."/>
            <person name="Nelson K.E."/>
        </authorList>
    </citation>
    <scope>NUCLEOTIDE SEQUENCE [LARGE SCALE GENOMIC DNA]</scope>
    <source>
        <strain evidence="2 3">F0067</strain>
    </source>
</reference>
<dbReference type="EMBL" id="AWEY01000007">
    <property type="protein sequence ID" value="ERK40277.1"/>
    <property type="molecule type" value="Genomic_DNA"/>
</dbReference>
<evidence type="ECO:0000259" key="1">
    <source>
        <dbReference type="Pfam" id="PF13274"/>
    </source>
</evidence>
<evidence type="ECO:0000313" key="2">
    <source>
        <dbReference type="EMBL" id="ERK40277.1"/>
    </source>
</evidence>
<dbReference type="AlphaFoldDB" id="U2QNA9"/>
<proteinExistence type="predicted"/>
<protein>
    <submittedName>
        <fullName evidence="2">PF13274 family protein</fullName>
    </submittedName>
</protein>
<gene>
    <name evidence="2" type="ORF">HMPREF9135_0440</name>
</gene>
<dbReference type="PATRIC" id="fig|1115809.3.peg.260"/>
<sequence length="158" mass="18178">MSNNIILTSVDYANIIRSMAYRLHGVRLNKTQVNKLLYMCYGFYLAAASNRLFEEQPHAWPYGPVFPSVYKSFDRYQPPFSISEDKVNVFAADQTAVHIVRSVIDNYCHVSAYDLSMWSHKPGGPWNITAYGKGGDEKPVWNKIIDDSLISDYFRRKP</sequence>
<dbReference type="Proteomes" id="UP000016648">
    <property type="component" value="Unassembled WGS sequence"/>
</dbReference>
<evidence type="ECO:0000313" key="3">
    <source>
        <dbReference type="Proteomes" id="UP000016648"/>
    </source>
</evidence>